<name>A0A9P9WQN5_9PEZI</name>
<dbReference type="InterPro" id="IPR052356">
    <property type="entry name" value="Thiol_S-MT"/>
</dbReference>
<keyword evidence="2" id="KW-1185">Reference proteome</keyword>
<dbReference type="AlphaFoldDB" id="A0A9P9WQN5"/>
<comment type="caution">
    <text evidence="1">The sequence shown here is derived from an EMBL/GenBank/DDBJ whole genome shotgun (WGS) entry which is preliminary data.</text>
</comment>
<reference evidence="1" key="1">
    <citation type="submission" date="2021-03" db="EMBL/GenBank/DDBJ databases">
        <title>Revisited historic fungal species revealed as producer of novel bioactive compounds through whole genome sequencing and comparative genomics.</title>
        <authorList>
            <person name="Vignolle G.A."/>
            <person name="Hochenegger N."/>
            <person name="Mach R.L."/>
            <person name="Mach-Aigner A.R."/>
            <person name="Javad Rahimi M."/>
            <person name="Salim K.A."/>
            <person name="Chan C.M."/>
            <person name="Lim L.B.L."/>
            <person name="Cai F."/>
            <person name="Druzhinina I.S."/>
            <person name="U'Ren J.M."/>
            <person name="Derntl C."/>
        </authorList>
    </citation>
    <scope>NUCLEOTIDE SEQUENCE</scope>
    <source>
        <strain evidence="1">TUCIM 5799</strain>
    </source>
</reference>
<evidence type="ECO:0000313" key="1">
    <source>
        <dbReference type="EMBL" id="KAI1875196.1"/>
    </source>
</evidence>
<organism evidence="1 2">
    <name type="scientific">Neoarthrinium moseri</name>
    <dbReference type="NCBI Taxonomy" id="1658444"/>
    <lineage>
        <taxon>Eukaryota</taxon>
        <taxon>Fungi</taxon>
        <taxon>Dikarya</taxon>
        <taxon>Ascomycota</taxon>
        <taxon>Pezizomycotina</taxon>
        <taxon>Sordariomycetes</taxon>
        <taxon>Xylariomycetidae</taxon>
        <taxon>Amphisphaeriales</taxon>
        <taxon>Apiosporaceae</taxon>
        <taxon>Neoarthrinium</taxon>
    </lineage>
</organism>
<dbReference type="Pfam" id="PF13489">
    <property type="entry name" value="Methyltransf_23"/>
    <property type="match status" value="1"/>
</dbReference>
<dbReference type="Gene3D" id="3.40.50.150">
    <property type="entry name" value="Vaccinia Virus protein VP39"/>
    <property type="match status" value="1"/>
</dbReference>
<gene>
    <name evidence="1" type="ORF">JX265_004254</name>
</gene>
<dbReference type="CDD" id="cd02440">
    <property type="entry name" value="AdoMet_MTases"/>
    <property type="match status" value="1"/>
</dbReference>
<protein>
    <submittedName>
        <fullName evidence="1">Uncharacterized protein</fullName>
    </submittedName>
</protein>
<dbReference type="GO" id="GO:0008757">
    <property type="term" value="F:S-adenosylmethionine-dependent methyltransferase activity"/>
    <property type="evidence" value="ECO:0007669"/>
    <property type="project" value="InterPro"/>
</dbReference>
<sequence>MASMSELFWSLIDPWHFMALSASWLPHTVISLLRDRNFRVLLSPSALQDAWFGHFWGWAGPNVKMSAEARVIPLLEGRTSGGQVVAAPTGPGIGGVCIETGAGSGFWVDIFSDRHLKPAAAAGDGSKAASGGARKKVTRVYGVEPNPGQHASLRRKIAEAGLDGVYEIVPVGIEALGQPSAKWDGRVEKESVDCIVSILCLCSIPDPQHNLRELYGYLKKGGRWYVYEHVRTDVNWGMRAYQAFINLFWPQFLGGCQLCRPTEQYLREAGPWAKIDVGQPADEPWHHSVPHVLGVFTK</sequence>
<dbReference type="Proteomes" id="UP000829685">
    <property type="component" value="Unassembled WGS sequence"/>
</dbReference>
<dbReference type="PANTHER" id="PTHR45036:SF1">
    <property type="entry name" value="METHYLTRANSFERASE LIKE 7A"/>
    <property type="match status" value="1"/>
</dbReference>
<dbReference type="SUPFAM" id="SSF53335">
    <property type="entry name" value="S-adenosyl-L-methionine-dependent methyltransferases"/>
    <property type="match status" value="1"/>
</dbReference>
<proteinExistence type="predicted"/>
<dbReference type="InterPro" id="IPR029063">
    <property type="entry name" value="SAM-dependent_MTases_sf"/>
</dbReference>
<dbReference type="EMBL" id="JAFIMR010000008">
    <property type="protein sequence ID" value="KAI1875196.1"/>
    <property type="molecule type" value="Genomic_DNA"/>
</dbReference>
<accession>A0A9P9WQN5</accession>
<dbReference type="PANTHER" id="PTHR45036">
    <property type="entry name" value="METHYLTRANSFERASE LIKE 7B"/>
    <property type="match status" value="1"/>
</dbReference>
<evidence type="ECO:0000313" key="2">
    <source>
        <dbReference type="Proteomes" id="UP000829685"/>
    </source>
</evidence>